<name>A0A239CSP3_9ACTN</name>
<dbReference type="InterPro" id="IPR023365">
    <property type="entry name" value="Sortase_dom-sf"/>
</dbReference>
<dbReference type="AlphaFoldDB" id="A0A239CSP3"/>
<keyword evidence="3" id="KW-1133">Transmembrane helix</keyword>
<feature type="transmembrane region" description="Helical" evidence="3">
    <location>
        <begin position="198"/>
        <end position="219"/>
    </location>
</feature>
<keyword evidence="1" id="KW-0378">Hydrolase</keyword>
<dbReference type="EMBL" id="FZOF01000004">
    <property type="protein sequence ID" value="SNS23097.1"/>
    <property type="molecule type" value="Genomic_DNA"/>
</dbReference>
<dbReference type="InterPro" id="IPR042001">
    <property type="entry name" value="Sortase_F"/>
</dbReference>
<dbReference type="NCBIfam" id="NF033748">
    <property type="entry name" value="class_F_sortase"/>
    <property type="match status" value="1"/>
</dbReference>
<feature type="region of interest" description="Disordered" evidence="2">
    <location>
        <begin position="1"/>
        <end position="193"/>
    </location>
</feature>
<feature type="compositionally biased region" description="Pro residues" evidence="2">
    <location>
        <begin position="105"/>
        <end position="145"/>
    </location>
</feature>
<dbReference type="CDD" id="cd05829">
    <property type="entry name" value="Sortase_F"/>
    <property type="match status" value="1"/>
</dbReference>
<dbReference type="GO" id="GO:0016787">
    <property type="term" value="F:hydrolase activity"/>
    <property type="evidence" value="ECO:0007669"/>
    <property type="project" value="UniProtKB-KW"/>
</dbReference>
<evidence type="ECO:0000313" key="5">
    <source>
        <dbReference type="Proteomes" id="UP000198280"/>
    </source>
</evidence>
<gene>
    <name evidence="4" type="ORF">SAMN05216252_104194</name>
</gene>
<keyword evidence="3" id="KW-0472">Membrane</keyword>
<reference evidence="4 5" key="1">
    <citation type="submission" date="2017-06" db="EMBL/GenBank/DDBJ databases">
        <authorList>
            <person name="Kim H.J."/>
            <person name="Triplett B.A."/>
        </authorList>
    </citation>
    <scope>NUCLEOTIDE SEQUENCE [LARGE SCALE GENOMIC DNA]</scope>
    <source>
        <strain evidence="4 5">CGMCC 4.1858</strain>
    </source>
</reference>
<proteinExistence type="predicted"/>
<evidence type="ECO:0000256" key="2">
    <source>
        <dbReference type="SAM" id="MobiDB-lite"/>
    </source>
</evidence>
<dbReference type="InterPro" id="IPR005754">
    <property type="entry name" value="Sortase"/>
</dbReference>
<evidence type="ECO:0000313" key="4">
    <source>
        <dbReference type="EMBL" id="SNS23097.1"/>
    </source>
</evidence>
<dbReference type="Pfam" id="PF04203">
    <property type="entry name" value="Sortase"/>
    <property type="match status" value="1"/>
</dbReference>
<accession>A0A239CSP3</accession>
<keyword evidence="5" id="KW-1185">Reference proteome</keyword>
<sequence>MLRNSGDHTTPVPWYGQPDAWYGQPDPWFGQPFVPEPTADAPGAPGRPDRTPQPPARDRPAGPATARAGQPPRKKKRKPKGEPAAPAPGAEKGTATSTAKGAAKPPAPAGGKPPVPAGGKPPAPAGAKPPAPTPAKPPVSAPAKPPVSTSAKPPARSGPGAPTRRRPMRRPGRPGSGSAARPGGGRPRQLKLTRRGRGAVGVLVCSVLVAGVVLTFQGFTGMDGPPQPSAASAALSDAAAIKAPPPLPPAQPTRIRIPGVSIDAPIMNVGLDSRGVIAAPPLEKAGEAAWFKDSVSPGARGSSVIVGHVDNESGPAVFYSLGALKKGSTIDVVRDDGTTAIFTIYGIEVFTKAEFPAKRIYGDTKDPELRVITCGGTYTKDSGYSGNVVVFARMSKTKQAKV</sequence>
<feature type="compositionally biased region" description="Basic residues" evidence="2">
    <location>
        <begin position="163"/>
        <end position="172"/>
    </location>
</feature>
<organism evidence="4 5">
    <name type="scientific">Actinacidiphila glaucinigra</name>
    <dbReference type="NCBI Taxonomy" id="235986"/>
    <lineage>
        <taxon>Bacteria</taxon>
        <taxon>Bacillati</taxon>
        <taxon>Actinomycetota</taxon>
        <taxon>Actinomycetes</taxon>
        <taxon>Kitasatosporales</taxon>
        <taxon>Streptomycetaceae</taxon>
        <taxon>Actinacidiphila</taxon>
    </lineage>
</organism>
<dbReference type="SUPFAM" id="SSF63817">
    <property type="entry name" value="Sortase"/>
    <property type="match status" value="1"/>
</dbReference>
<evidence type="ECO:0000256" key="1">
    <source>
        <dbReference type="ARBA" id="ARBA00022801"/>
    </source>
</evidence>
<feature type="compositionally biased region" description="Low complexity" evidence="2">
    <location>
        <begin position="82"/>
        <end position="104"/>
    </location>
</feature>
<dbReference type="Proteomes" id="UP000198280">
    <property type="component" value="Unassembled WGS sequence"/>
</dbReference>
<feature type="compositionally biased region" description="Low complexity" evidence="2">
    <location>
        <begin position="146"/>
        <end position="162"/>
    </location>
</feature>
<keyword evidence="3" id="KW-0812">Transmembrane</keyword>
<dbReference type="Gene3D" id="2.40.260.10">
    <property type="entry name" value="Sortase"/>
    <property type="match status" value="1"/>
</dbReference>
<protein>
    <submittedName>
        <fullName evidence="4">Sortase (Surface protein transpeptidase)</fullName>
    </submittedName>
</protein>
<evidence type="ECO:0000256" key="3">
    <source>
        <dbReference type="SAM" id="Phobius"/>
    </source>
</evidence>